<dbReference type="Pfam" id="PF01313">
    <property type="entry name" value="Bac_export_3"/>
    <property type="match status" value="1"/>
</dbReference>
<organism evidence="8 9">
    <name type="scientific">Methylobacterium jeotgali</name>
    <dbReference type="NCBI Taxonomy" id="381630"/>
    <lineage>
        <taxon>Bacteria</taxon>
        <taxon>Pseudomonadati</taxon>
        <taxon>Pseudomonadota</taxon>
        <taxon>Alphaproteobacteria</taxon>
        <taxon>Hyphomicrobiales</taxon>
        <taxon>Methylobacteriaceae</taxon>
        <taxon>Methylobacterium</taxon>
    </lineage>
</organism>
<keyword evidence="6 7" id="KW-0472">Membrane</keyword>
<feature type="transmembrane region" description="Helical" evidence="7">
    <location>
        <begin position="20"/>
        <end position="41"/>
    </location>
</feature>
<reference evidence="8" key="2">
    <citation type="submission" date="2021-08" db="EMBL/GenBank/DDBJ databases">
        <authorList>
            <person name="Tani A."/>
            <person name="Ola A."/>
            <person name="Ogura Y."/>
            <person name="Katsura K."/>
            <person name="Hayashi T."/>
        </authorList>
    </citation>
    <scope>NUCLEOTIDE SEQUENCE</scope>
    <source>
        <strain evidence="8">LMG 23639</strain>
    </source>
</reference>
<protein>
    <recommendedName>
        <fullName evidence="10">Translocation protein</fullName>
    </recommendedName>
</protein>
<evidence type="ECO:0000256" key="4">
    <source>
        <dbReference type="ARBA" id="ARBA00022692"/>
    </source>
</evidence>
<evidence type="ECO:0000256" key="1">
    <source>
        <dbReference type="ARBA" id="ARBA00004651"/>
    </source>
</evidence>
<dbReference type="RefSeq" id="WP_238275665.1">
    <property type="nucleotide sequence ID" value="NZ_BPQR01000035.1"/>
</dbReference>
<sequence>MDQASVQMHVGGALAQFMTLALPPLIAALVVGLVVGILQAATQIQDQTMPQTVKLLVVVAVLALFVPLLSAPLVEGAKQVFTDFPALTRPG</sequence>
<evidence type="ECO:0008006" key="10">
    <source>
        <dbReference type="Google" id="ProtNLM"/>
    </source>
</evidence>
<evidence type="ECO:0000256" key="5">
    <source>
        <dbReference type="ARBA" id="ARBA00022989"/>
    </source>
</evidence>
<feature type="transmembrane region" description="Helical" evidence="7">
    <location>
        <begin position="53"/>
        <end position="74"/>
    </location>
</feature>
<accession>A0ABQ4SU86</accession>
<keyword evidence="9" id="KW-1185">Reference proteome</keyword>
<evidence type="ECO:0000256" key="3">
    <source>
        <dbReference type="ARBA" id="ARBA00022475"/>
    </source>
</evidence>
<dbReference type="Proteomes" id="UP001055102">
    <property type="component" value="Unassembled WGS sequence"/>
</dbReference>
<evidence type="ECO:0000256" key="7">
    <source>
        <dbReference type="SAM" id="Phobius"/>
    </source>
</evidence>
<dbReference type="InterPro" id="IPR002191">
    <property type="entry name" value="Bac_export_3"/>
</dbReference>
<name>A0ABQ4SU86_9HYPH</name>
<dbReference type="PANTHER" id="PTHR34040:SF7">
    <property type="entry name" value="SURFACE PRESENTATION OF ANTIGENS PROTEIN SPAQ"/>
    <property type="match status" value="1"/>
</dbReference>
<comment type="similarity">
    <text evidence="2">Belongs to the FliQ/MopD/SpaQ family.</text>
</comment>
<keyword evidence="5 7" id="KW-1133">Transmembrane helix</keyword>
<evidence type="ECO:0000313" key="8">
    <source>
        <dbReference type="EMBL" id="GJE06779.1"/>
    </source>
</evidence>
<dbReference type="PANTHER" id="PTHR34040">
    <property type="entry name" value="FLAGELLAR BIOSYNTHETIC PROTEIN FLIQ"/>
    <property type="match status" value="1"/>
</dbReference>
<keyword evidence="3" id="KW-1003">Cell membrane</keyword>
<dbReference type="EMBL" id="BPQR01000035">
    <property type="protein sequence ID" value="GJE06779.1"/>
    <property type="molecule type" value="Genomic_DNA"/>
</dbReference>
<dbReference type="PRINTS" id="PR00952">
    <property type="entry name" value="TYPE3IMQPROT"/>
</dbReference>
<keyword evidence="4 7" id="KW-0812">Transmembrane</keyword>
<evidence type="ECO:0000256" key="6">
    <source>
        <dbReference type="ARBA" id="ARBA00023136"/>
    </source>
</evidence>
<comment type="subcellular location">
    <subcellularLocation>
        <location evidence="1">Cell membrane</location>
        <topology evidence="1">Multi-pass membrane protein</topology>
    </subcellularLocation>
</comment>
<comment type="caution">
    <text evidence="8">The sequence shown here is derived from an EMBL/GenBank/DDBJ whole genome shotgun (WGS) entry which is preliminary data.</text>
</comment>
<gene>
    <name evidence="8" type="ORF">AOPFMNJM_2101</name>
</gene>
<evidence type="ECO:0000256" key="2">
    <source>
        <dbReference type="ARBA" id="ARBA00006156"/>
    </source>
</evidence>
<reference evidence="8" key="1">
    <citation type="journal article" date="2021" name="Front. Microbiol.">
        <title>Comprehensive Comparative Genomics and Phenotyping of Methylobacterium Species.</title>
        <authorList>
            <person name="Alessa O."/>
            <person name="Ogura Y."/>
            <person name="Fujitani Y."/>
            <person name="Takami H."/>
            <person name="Hayashi T."/>
            <person name="Sahin N."/>
            <person name="Tani A."/>
        </authorList>
    </citation>
    <scope>NUCLEOTIDE SEQUENCE</scope>
    <source>
        <strain evidence="8">LMG 23639</strain>
    </source>
</reference>
<proteinExistence type="inferred from homology"/>
<evidence type="ECO:0000313" key="9">
    <source>
        <dbReference type="Proteomes" id="UP001055102"/>
    </source>
</evidence>